<organism evidence="1 2">
    <name type="scientific">Paenibacillus alvei</name>
    <name type="common">Bacillus alvei</name>
    <dbReference type="NCBI Taxonomy" id="44250"/>
    <lineage>
        <taxon>Bacteria</taxon>
        <taxon>Bacillati</taxon>
        <taxon>Bacillota</taxon>
        <taxon>Bacilli</taxon>
        <taxon>Bacillales</taxon>
        <taxon>Paenibacillaceae</taxon>
        <taxon>Paenibacillus</taxon>
    </lineage>
</organism>
<dbReference type="AlphaFoldDB" id="A0A383R9J9"/>
<name>A0A383R9J9_PAEAL</name>
<dbReference type="RefSeq" id="WP_138185683.1">
    <property type="nucleotide sequence ID" value="NZ_LS992241.1"/>
</dbReference>
<dbReference type="EMBL" id="LS992241">
    <property type="protein sequence ID" value="SYX83628.1"/>
    <property type="molecule type" value="Genomic_DNA"/>
</dbReference>
<sequence length="226" mass="26301">METNEYWGHHEGFADLIAIVASLHIDMMVDRLLAHTKGNLFSINELSRVGELSQTREIRKAFNDKKMSDVNNEPHDLSEPFVGGAFDVLVEVFQNNLIQRSLISKELGQRAYQAHFHEVQDIQREFEQKYRGKEVEFKAALLDSRDYFGNLMAKAWSKTSSNNLYYWKIVTHMIDADVELSQGMYGQTIRDCFEWRKINTLAVDPRLQRAHIVDEMHHTQDIPSEI</sequence>
<proteinExistence type="predicted"/>
<dbReference type="Proteomes" id="UP000304148">
    <property type="component" value="Chromosome"/>
</dbReference>
<evidence type="ECO:0000313" key="2">
    <source>
        <dbReference type="Proteomes" id="UP000304148"/>
    </source>
</evidence>
<evidence type="ECO:0000313" key="1">
    <source>
        <dbReference type="EMBL" id="SYX83628.1"/>
    </source>
</evidence>
<gene>
    <name evidence="1" type="ORF">PBLR_12050</name>
</gene>
<protein>
    <submittedName>
        <fullName evidence="1">Uncharacterized protein</fullName>
    </submittedName>
</protein>
<reference evidence="2" key="1">
    <citation type="submission" date="2018-08" db="EMBL/GenBank/DDBJ databases">
        <authorList>
            <person name="Chevrot R."/>
        </authorList>
    </citation>
    <scope>NUCLEOTIDE SEQUENCE [LARGE SCALE GENOMIC DNA]</scope>
</reference>
<accession>A0A383R9J9</accession>